<reference evidence="1" key="1">
    <citation type="submission" date="2020-09" db="EMBL/GenBank/DDBJ databases">
        <title>Bosea spartocytisi sp. nov. a root nodule endophyte of Spartocytisus supranubius in the high mountain ecosystem fo the Teide National Park (Canary Islands, Spain).</title>
        <authorList>
            <person name="Pulido-Suarez L."/>
            <person name="Peix A."/>
            <person name="Igual J.M."/>
            <person name="Socas-Perez N."/>
            <person name="Velazquez E."/>
            <person name="Flores-Felix J.D."/>
            <person name="Leon-Barrios M."/>
        </authorList>
    </citation>
    <scope>NUCLEOTIDE SEQUENCE</scope>
    <source>
        <strain evidence="1">SSUT16</strain>
    </source>
</reference>
<dbReference type="Proteomes" id="UP000619295">
    <property type="component" value="Unassembled WGS sequence"/>
</dbReference>
<dbReference type="AlphaFoldDB" id="A0A927HZF9"/>
<organism evidence="1 2">
    <name type="scientific">Bosea spartocytisi</name>
    <dbReference type="NCBI Taxonomy" id="2773451"/>
    <lineage>
        <taxon>Bacteria</taxon>
        <taxon>Pseudomonadati</taxon>
        <taxon>Pseudomonadota</taxon>
        <taxon>Alphaproteobacteria</taxon>
        <taxon>Hyphomicrobiales</taxon>
        <taxon>Boseaceae</taxon>
        <taxon>Bosea</taxon>
    </lineage>
</organism>
<name>A0A927HZF9_9HYPH</name>
<evidence type="ECO:0000313" key="1">
    <source>
        <dbReference type="EMBL" id="MBD3844288.1"/>
    </source>
</evidence>
<dbReference type="EMBL" id="JACXWY010000001">
    <property type="protein sequence ID" value="MBD3844288.1"/>
    <property type="molecule type" value="Genomic_DNA"/>
</dbReference>
<gene>
    <name evidence="1" type="ORF">IED13_01160</name>
</gene>
<comment type="caution">
    <text evidence="1">The sequence shown here is derived from an EMBL/GenBank/DDBJ whole genome shotgun (WGS) entry which is preliminary data.</text>
</comment>
<proteinExistence type="predicted"/>
<dbReference type="RefSeq" id="WP_191123105.1">
    <property type="nucleotide sequence ID" value="NZ_JACXWY010000001.1"/>
</dbReference>
<sequence length="66" mass="7380">MSELRQQLKSAREWLRILIEQFDIEPSDTVITVSARGPDRNETVAEVSLAESLTHIDAALKEASDV</sequence>
<protein>
    <submittedName>
        <fullName evidence="1">Uncharacterized protein</fullName>
    </submittedName>
</protein>
<evidence type="ECO:0000313" key="2">
    <source>
        <dbReference type="Proteomes" id="UP000619295"/>
    </source>
</evidence>
<accession>A0A927HZF9</accession>
<keyword evidence="2" id="KW-1185">Reference proteome</keyword>